<organism evidence="9 10">
    <name type="scientific">Hydrotalea sandarakina</name>
    <dbReference type="NCBI Taxonomy" id="1004304"/>
    <lineage>
        <taxon>Bacteria</taxon>
        <taxon>Pseudomonadati</taxon>
        <taxon>Bacteroidota</taxon>
        <taxon>Chitinophagia</taxon>
        <taxon>Chitinophagales</taxon>
        <taxon>Chitinophagaceae</taxon>
        <taxon>Hydrotalea</taxon>
    </lineage>
</organism>
<evidence type="ECO:0000256" key="1">
    <source>
        <dbReference type="ARBA" id="ARBA00011073"/>
    </source>
</evidence>
<dbReference type="InterPro" id="IPR000209">
    <property type="entry name" value="Peptidase_S8/S53_dom"/>
</dbReference>
<dbReference type="InterPro" id="IPR023828">
    <property type="entry name" value="Peptidase_S8_Ser-AS"/>
</dbReference>
<dbReference type="OrthoDB" id="9798386at2"/>
<dbReference type="InterPro" id="IPR023827">
    <property type="entry name" value="Peptidase_S8_Asp-AS"/>
</dbReference>
<accession>A0A2W7SF35</accession>
<feature type="active site" description="Charge relay system" evidence="5">
    <location>
        <position position="467"/>
    </location>
</feature>
<dbReference type="PROSITE" id="PS00136">
    <property type="entry name" value="SUBTILASE_ASP"/>
    <property type="match status" value="1"/>
</dbReference>
<dbReference type="Pfam" id="PF00082">
    <property type="entry name" value="Peptidase_S8"/>
    <property type="match status" value="1"/>
</dbReference>
<evidence type="ECO:0000256" key="5">
    <source>
        <dbReference type="PROSITE-ProRule" id="PRU01240"/>
    </source>
</evidence>
<evidence type="ECO:0000256" key="2">
    <source>
        <dbReference type="ARBA" id="ARBA00022670"/>
    </source>
</evidence>
<evidence type="ECO:0000313" key="10">
    <source>
        <dbReference type="Proteomes" id="UP000249720"/>
    </source>
</evidence>
<evidence type="ECO:0000256" key="3">
    <source>
        <dbReference type="ARBA" id="ARBA00022801"/>
    </source>
</evidence>
<reference evidence="9 10" key="1">
    <citation type="submission" date="2018-06" db="EMBL/GenBank/DDBJ databases">
        <title>Genomic Encyclopedia of Archaeal and Bacterial Type Strains, Phase II (KMG-II): from individual species to whole genera.</title>
        <authorList>
            <person name="Goeker M."/>
        </authorList>
    </citation>
    <scope>NUCLEOTIDE SEQUENCE [LARGE SCALE GENOMIC DNA]</scope>
    <source>
        <strain evidence="9 10">DSM 23241</strain>
    </source>
</reference>
<feature type="active site" description="Charge relay system" evidence="5">
    <location>
        <position position="295"/>
    </location>
</feature>
<keyword evidence="3 5" id="KW-0378">Hydrolase</keyword>
<dbReference type="Gene3D" id="3.40.50.200">
    <property type="entry name" value="Peptidase S8/S53 domain"/>
    <property type="match status" value="2"/>
</dbReference>
<evidence type="ECO:0000259" key="8">
    <source>
        <dbReference type="Pfam" id="PF00082"/>
    </source>
</evidence>
<feature type="domain" description="Peptidase S8/S53" evidence="8">
    <location>
        <begin position="60"/>
        <end position="500"/>
    </location>
</feature>
<evidence type="ECO:0000256" key="7">
    <source>
        <dbReference type="SAM" id="SignalP"/>
    </source>
</evidence>
<dbReference type="InterPro" id="IPR036852">
    <property type="entry name" value="Peptidase_S8/S53_dom_sf"/>
</dbReference>
<dbReference type="AlphaFoldDB" id="A0A2W7SF35"/>
<dbReference type="PROSITE" id="PS51892">
    <property type="entry name" value="SUBTILASE"/>
    <property type="match status" value="1"/>
</dbReference>
<dbReference type="CDD" id="cd07483">
    <property type="entry name" value="Peptidases_S8_Subtilisin_Novo-like"/>
    <property type="match status" value="1"/>
</dbReference>
<dbReference type="Proteomes" id="UP000249720">
    <property type="component" value="Unassembled WGS sequence"/>
</dbReference>
<keyword evidence="4 5" id="KW-0720">Serine protease</keyword>
<dbReference type="InterPro" id="IPR034080">
    <property type="entry name" value="Protease_P7-like_dom"/>
</dbReference>
<evidence type="ECO:0000256" key="6">
    <source>
        <dbReference type="RuleBase" id="RU003355"/>
    </source>
</evidence>
<dbReference type="RefSeq" id="WP_111293044.1">
    <property type="nucleotide sequence ID" value="NZ_QKZV01000001.1"/>
</dbReference>
<feature type="active site" description="Charge relay system" evidence="5">
    <location>
        <position position="68"/>
    </location>
</feature>
<comment type="caution">
    <text evidence="9">The sequence shown here is derived from an EMBL/GenBank/DDBJ whole genome shotgun (WGS) entry which is preliminary data.</text>
</comment>
<proteinExistence type="inferred from homology"/>
<dbReference type="PROSITE" id="PS00138">
    <property type="entry name" value="SUBTILASE_SER"/>
    <property type="match status" value="1"/>
</dbReference>
<dbReference type="PANTHER" id="PTHR43399:SF4">
    <property type="entry name" value="CELL WALL-ASSOCIATED PROTEASE"/>
    <property type="match status" value="1"/>
</dbReference>
<sequence>MTKLYFRLLTIVLLFSLSANAQKSAVPKGWHLLDATKDKYYGISLNEAYQYLKDHHIQSKPVIVAVLDSGVDTTHEDLKGILWHNPKEIPGNGIDDDHNGYVDDVYGWNFLGNKDGENIKKAGDERSRVYYQFKDEFDGKKVDTTVLSAKQKYEYRIWKMAADEMNKSGDDQMEINFLNITLNSIKKNDSILQQEMGKNVFNCTQLESFEPSSPEGKKAKYGYLTLMKMVGIDPEEKNTTVINELKEYIEGKQDALNEKNTPPINYRSKIIKDNYNDINDKYYGNPDVMGPDPMHGTHVTGIIAAQRNNGIGMDGIADNVKVMMVRVVPDGDEYDKDVALGIFYAVNNGAKVINMSFGKSYSPQKYWVDSAMRYAEQKDVLIIHAAGNESANIDTKENYPNPHYLFQNGTANNVITVGASNDPSMGQGLAADFSNYGSKEVDVFAPGVKIYSTLPTKNEYGNLQGTSMAAPIVTGVAALLRSYFPNLTALQVKQIILQSVMHPDSTLADFKPGTQQAIAFNALSKTGGIINAANAVKMAENMEKEWAAEKNRSNKKNN</sequence>
<dbReference type="EMBL" id="QKZV01000001">
    <property type="protein sequence ID" value="PZX65557.1"/>
    <property type="molecule type" value="Genomic_DNA"/>
</dbReference>
<dbReference type="SUPFAM" id="SSF52743">
    <property type="entry name" value="Subtilisin-like"/>
    <property type="match status" value="1"/>
</dbReference>
<dbReference type="InterPro" id="IPR051048">
    <property type="entry name" value="Peptidase_S8/S53_subtilisin"/>
</dbReference>
<dbReference type="GO" id="GO:0006508">
    <property type="term" value="P:proteolysis"/>
    <property type="evidence" value="ECO:0007669"/>
    <property type="project" value="UniProtKB-KW"/>
</dbReference>
<dbReference type="InterPro" id="IPR022398">
    <property type="entry name" value="Peptidase_S8_His-AS"/>
</dbReference>
<feature type="signal peptide" evidence="7">
    <location>
        <begin position="1"/>
        <end position="21"/>
    </location>
</feature>
<keyword evidence="2 5" id="KW-0645">Protease</keyword>
<dbReference type="PROSITE" id="PS00137">
    <property type="entry name" value="SUBTILASE_HIS"/>
    <property type="match status" value="1"/>
</dbReference>
<dbReference type="PRINTS" id="PR00723">
    <property type="entry name" value="SUBTILISIN"/>
</dbReference>
<protein>
    <submittedName>
        <fullName evidence="9">Subtilase family protein</fullName>
    </submittedName>
</protein>
<keyword evidence="7" id="KW-0732">Signal</keyword>
<dbReference type="GO" id="GO:0004252">
    <property type="term" value="F:serine-type endopeptidase activity"/>
    <property type="evidence" value="ECO:0007669"/>
    <property type="project" value="UniProtKB-UniRule"/>
</dbReference>
<dbReference type="PANTHER" id="PTHR43399">
    <property type="entry name" value="SUBTILISIN-RELATED"/>
    <property type="match status" value="1"/>
</dbReference>
<gene>
    <name evidence="9" type="ORF">LX80_00045</name>
</gene>
<name>A0A2W7SF35_9BACT</name>
<feature type="chain" id="PRO_5016049580" evidence="7">
    <location>
        <begin position="22"/>
        <end position="558"/>
    </location>
</feature>
<evidence type="ECO:0000313" key="9">
    <source>
        <dbReference type="EMBL" id="PZX65557.1"/>
    </source>
</evidence>
<keyword evidence="10" id="KW-1185">Reference proteome</keyword>
<dbReference type="InterPro" id="IPR015500">
    <property type="entry name" value="Peptidase_S8_subtilisin-rel"/>
</dbReference>
<evidence type="ECO:0000256" key="4">
    <source>
        <dbReference type="ARBA" id="ARBA00022825"/>
    </source>
</evidence>
<comment type="similarity">
    <text evidence="1 5 6">Belongs to the peptidase S8 family.</text>
</comment>